<evidence type="ECO:0000256" key="11">
    <source>
        <dbReference type="ARBA" id="ARBA00022801"/>
    </source>
</evidence>
<evidence type="ECO:0000256" key="12">
    <source>
        <dbReference type="ARBA" id="ARBA00022824"/>
    </source>
</evidence>
<evidence type="ECO:0000259" key="22">
    <source>
        <dbReference type="Pfam" id="PF04389"/>
    </source>
</evidence>
<evidence type="ECO:0000256" key="6">
    <source>
        <dbReference type="ARBA" id="ARBA00022525"/>
    </source>
</evidence>
<evidence type="ECO:0000256" key="7">
    <source>
        <dbReference type="ARBA" id="ARBA00022645"/>
    </source>
</evidence>
<dbReference type="Gene3D" id="3.50.30.30">
    <property type="match status" value="1"/>
</dbReference>
<keyword evidence="11" id="KW-0378">Hydrolase</keyword>
<evidence type="ECO:0000256" key="16">
    <source>
        <dbReference type="ARBA" id="ARBA00023145"/>
    </source>
</evidence>
<feature type="domain" description="Peptidase M28" evidence="22">
    <location>
        <begin position="261"/>
        <end position="441"/>
    </location>
</feature>
<keyword evidence="16" id="KW-0865">Zymogen</keyword>
<dbReference type="KEGG" id="ptan:CRYO30217_02372"/>
<evidence type="ECO:0000256" key="5">
    <source>
        <dbReference type="ARBA" id="ARBA00014116"/>
    </source>
</evidence>
<keyword evidence="6" id="KW-0964">Secreted</keyword>
<dbReference type="GO" id="GO:0005764">
    <property type="term" value="C:lysosome"/>
    <property type="evidence" value="ECO:0007669"/>
    <property type="project" value="UniProtKB-SubCell"/>
</dbReference>
<dbReference type="EMBL" id="OU015584">
    <property type="protein sequence ID" value="CAG5084094.1"/>
    <property type="molecule type" value="Genomic_DNA"/>
</dbReference>
<dbReference type="RefSeq" id="WP_258542602.1">
    <property type="nucleotide sequence ID" value="NZ_OU015584.1"/>
</dbReference>
<keyword evidence="12" id="KW-0256">Endoplasmic reticulum</keyword>
<keyword evidence="17" id="KW-0325">Glycoprotein</keyword>
<comment type="subunit">
    <text evidence="19">Homodimer. The monomeric form is inactive while the homodimer is active.</text>
</comment>
<dbReference type="GO" id="GO:0004180">
    <property type="term" value="F:carboxypeptidase activity"/>
    <property type="evidence" value="ECO:0007669"/>
    <property type="project" value="UniProtKB-KW"/>
</dbReference>
<dbReference type="InterPro" id="IPR039866">
    <property type="entry name" value="CPQ"/>
</dbReference>
<keyword evidence="8" id="KW-0645">Protease</keyword>
<keyword evidence="7" id="KW-0121">Carboxypeptidase</keyword>
<dbReference type="GO" id="GO:0070573">
    <property type="term" value="F:metallodipeptidase activity"/>
    <property type="evidence" value="ECO:0007669"/>
    <property type="project" value="InterPro"/>
</dbReference>
<name>A0A916NBY3_9FLAO</name>
<proteinExistence type="predicted"/>
<dbReference type="PANTHER" id="PTHR12053:SF3">
    <property type="entry name" value="CARBOXYPEPTIDASE Q"/>
    <property type="match status" value="1"/>
</dbReference>
<evidence type="ECO:0000256" key="19">
    <source>
        <dbReference type="ARBA" id="ARBA00025833"/>
    </source>
</evidence>
<dbReference type="GO" id="GO:0046872">
    <property type="term" value="F:metal ion binding"/>
    <property type="evidence" value="ECO:0007669"/>
    <property type="project" value="UniProtKB-KW"/>
</dbReference>
<dbReference type="Pfam" id="PF04389">
    <property type="entry name" value="Peptidase_M28"/>
    <property type="match status" value="1"/>
</dbReference>
<evidence type="ECO:0000256" key="2">
    <source>
        <dbReference type="ARBA" id="ARBA00004371"/>
    </source>
</evidence>
<evidence type="ECO:0000256" key="14">
    <source>
        <dbReference type="ARBA" id="ARBA00023034"/>
    </source>
</evidence>
<keyword evidence="9" id="KW-0479">Metal-binding</keyword>
<keyword evidence="10 21" id="KW-0732">Signal</keyword>
<evidence type="ECO:0000256" key="18">
    <source>
        <dbReference type="ARBA" id="ARBA00023228"/>
    </source>
</evidence>
<evidence type="ECO:0000313" key="24">
    <source>
        <dbReference type="Proteomes" id="UP000683507"/>
    </source>
</evidence>
<evidence type="ECO:0000256" key="20">
    <source>
        <dbReference type="ARBA" id="ARBA00033328"/>
    </source>
</evidence>
<evidence type="ECO:0000256" key="10">
    <source>
        <dbReference type="ARBA" id="ARBA00022729"/>
    </source>
</evidence>
<evidence type="ECO:0000256" key="4">
    <source>
        <dbReference type="ARBA" id="ARBA00004613"/>
    </source>
</evidence>
<evidence type="ECO:0000256" key="3">
    <source>
        <dbReference type="ARBA" id="ARBA00004555"/>
    </source>
</evidence>
<sequence length="457" mass="50860">MNSYKILLISFLLFCSGVFFSNNKDSAALARIHEHILIKGQSYDNLEELCKNIGHRITASPASYEAIEWGKQKLEELKLDSVWLQPITVPHWVRGDIERLDFSSKSTPLHISHCTALGGSVGTDGNVISGQVIEVKDWDELDQIDRKAIEGKVVFFNQPMNPALINTFRAYGGCAGYRVYGSIKAAEKGASAVIIRSLTLKNDENPHTGMMKYVDSIPKIPGVAISSKDAYTLSEMIKDDPKTSVKLKLSCQTLPDTISYNVIGEIKGTEKPEEVILVGGHLDSWDIGEGAHDDGAGVVQSLETIRTFQMLQIKPKHTIRCVLYMNEENGNMGGKGYAKYVKEYNEKHLLALETDRGGFSPRGFSIDGTDEQVKAIKSFQNLFDPYWIHLFQKGYGGVDIGPLKDGKVCLVGLVPDSQRYFDFHHAKSDVFENVNERELKLGAAAITSLIYLADRYW</sequence>
<dbReference type="PANTHER" id="PTHR12053">
    <property type="entry name" value="PROTEASE FAMILY M28 PLASMA GLUTAMATE CARBOXYPEPTIDASE-RELATED"/>
    <property type="match status" value="1"/>
</dbReference>
<dbReference type="SUPFAM" id="SSF53187">
    <property type="entry name" value="Zn-dependent exopeptidases"/>
    <property type="match status" value="1"/>
</dbReference>
<protein>
    <recommendedName>
        <fullName evidence="5">Carboxypeptidase Q</fullName>
    </recommendedName>
    <alternativeName>
        <fullName evidence="20">Plasma glutamate carboxypeptidase</fullName>
    </alternativeName>
</protein>
<keyword evidence="24" id="KW-1185">Reference proteome</keyword>
<comment type="subcellular location">
    <subcellularLocation>
        <location evidence="1">Endoplasmic reticulum</location>
    </subcellularLocation>
    <subcellularLocation>
        <location evidence="3">Golgi apparatus</location>
    </subcellularLocation>
    <subcellularLocation>
        <location evidence="2">Lysosome</location>
    </subcellularLocation>
    <subcellularLocation>
        <location evidence="4">Secreted</location>
    </subcellularLocation>
</comment>
<keyword evidence="18" id="KW-0458">Lysosome</keyword>
<evidence type="ECO:0000313" key="23">
    <source>
        <dbReference type="EMBL" id="CAG5084094.1"/>
    </source>
</evidence>
<dbReference type="GO" id="GO:0005576">
    <property type="term" value="C:extracellular region"/>
    <property type="evidence" value="ECO:0007669"/>
    <property type="project" value="UniProtKB-SubCell"/>
</dbReference>
<evidence type="ECO:0000256" key="17">
    <source>
        <dbReference type="ARBA" id="ARBA00023180"/>
    </source>
</evidence>
<feature type="signal peptide" evidence="21">
    <location>
        <begin position="1"/>
        <end position="21"/>
    </location>
</feature>
<organism evidence="23 24">
    <name type="scientific">Parvicella tangerina</name>
    <dbReference type="NCBI Taxonomy" id="2829795"/>
    <lineage>
        <taxon>Bacteria</taxon>
        <taxon>Pseudomonadati</taxon>
        <taxon>Bacteroidota</taxon>
        <taxon>Flavobacteriia</taxon>
        <taxon>Flavobacteriales</taxon>
        <taxon>Parvicellaceae</taxon>
        <taxon>Parvicella</taxon>
    </lineage>
</organism>
<evidence type="ECO:0000256" key="13">
    <source>
        <dbReference type="ARBA" id="ARBA00022833"/>
    </source>
</evidence>
<evidence type="ECO:0000256" key="1">
    <source>
        <dbReference type="ARBA" id="ARBA00004240"/>
    </source>
</evidence>
<keyword evidence="15" id="KW-0482">Metalloprotease</keyword>
<keyword evidence="14" id="KW-0333">Golgi apparatus</keyword>
<evidence type="ECO:0000256" key="21">
    <source>
        <dbReference type="SAM" id="SignalP"/>
    </source>
</evidence>
<dbReference type="GO" id="GO:0006508">
    <property type="term" value="P:proteolysis"/>
    <property type="evidence" value="ECO:0007669"/>
    <property type="project" value="UniProtKB-KW"/>
</dbReference>
<dbReference type="InterPro" id="IPR007484">
    <property type="entry name" value="Peptidase_M28"/>
</dbReference>
<dbReference type="Gene3D" id="3.40.630.10">
    <property type="entry name" value="Zn peptidases"/>
    <property type="match status" value="1"/>
</dbReference>
<evidence type="ECO:0000256" key="9">
    <source>
        <dbReference type="ARBA" id="ARBA00022723"/>
    </source>
</evidence>
<evidence type="ECO:0000256" key="15">
    <source>
        <dbReference type="ARBA" id="ARBA00023049"/>
    </source>
</evidence>
<evidence type="ECO:0000256" key="8">
    <source>
        <dbReference type="ARBA" id="ARBA00022670"/>
    </source>
</evidence>
<gene>
    <name evidence="23" type="ORF">CRYO30217_02372</name>
</gene>
<accession>A0A916NBY3</accession>
<keyword evidence="13" id="KW-0862">Zinc</keyword>
<dbReference type="Proteomes" id="UP000683507">
    <property type="component" value="Chromosome"/>
</dbReference>
<dbReference type="AlphaFoldDB" id="A0A916NBY3"/>
<feature type="chain" id="PRO_5037340552" description="Carboxypeptidase Q" evidence="21">
    <location>
        <begin position="22"/>
        <end position="457"/>
    </location>
</feature>
<reference evidence="23" key="1">
    <citation type="submission" date="2021-04" db="EMBL/GenBank/DDBJ databases">
        <authorList>
            <person name="Rodrigo-Torres L."/>
            <person name="Arahal R. D."/>
            <person name="Lucena T."/>
        </authorList>
    </citation>
    <scope>NUCLEOTIDE SEQUENCE</scope>
    <source>
        <strain evidence="23">AS29M-1</strain>
    </source>
</reference>